<keyword evidence="2" id="KW-1185">Reference proteome</keyword>
<protein>
    <submittedName>
        <fullName evidence="1">Uncharacterized protein</fullName>
    </submittedName>
</protein>
<proteinExistence type="predicted"/>
<comment type="caution">
    <text evidence="1">The sequence shown here is derived from an EMBL/GenBank/DDBJ whole genome shotgun (WGS) entry which is preliminary data.</text>
</comment>
<name>A0A024FXF5_9STRA</name>
<reference evidence="1 2" key="1">
    <citation type="submission" date="2012-05" db="EMBL/GenBank/DDBJ databases">
        <title>Recombination and specialization in a pathogen metapopulation.</title>
        <authorList>
            <person name="Gardiner A."/>
            <person name="Kemen E."/>
            <person name="Schultz-Larsen T."/>
            <person name="MacLean D."/>
            <person name="Van Oosterhout C."/>
            <person name="Jones J.D.G."/>
        </authorList>
    </citation>
    <scope>NUCLEOTIDE SEQUENCE [LARGE SCALE GENOMIC DNA]</scope>
    <source>
        <strain evidence="1 2">Ac Nc2</strain>
    </source>
</reference>
<dbReference type="EMBL" id="CAIX01001638">
    <property type="protein sequence ID" value="CCI11706.1"/>
    <property type="molecule type" value="Genomic_DNA"/>
</dbReference>
<sequence length="175" mass="20500">MYILPIKRCNVTSPRYLLAKNSIRPVNVSFDTVSSDSTLGPFFSPSKRTPLMLIRRIHCATKNNIPNINECSRMPTNSKRICTLISWKFRWRRTSLVFLSFPFFRMYMETHIIVYGNKTDAGRFTIRGEAFFGFLSLDRIHFWHEANSFPSGTLHHNCLDDKDRCCIGRSQRYFS</sequence>
<accession>A0A024FXF5</accession>
<evidence type="ECO:0000313" key="2">
    <source>
        <dbReference type="Proteomes" id="UP000053237"/>
    </source>
</evidence>
<evidence type="ECO:0000313" key="1">
    <source>
        <dbReference type="EMBL" id="CCI11706.1"/>
    </source>
</evidence>
<dbReference type="Proteomes" id="UP000053237">
    <property type="component" value="Unassembled WGS sequence"/>
</dbReference>
<dbReference type="AlphaFoldDB" id="A0A024FXF5"/>
<organism evidence="1 2">
    <name type="scientific">Albugo candida</name>
    <dbReference type="NCBI Taxonomy" id="65357"/>
    <lineage>
        <taxon>Eukaryota</taxon>
        <taxon>Sar</taxon>
        <taxon>Stramenopiles</taxon>
        <taxon>Oomycota</taxon>
        <taxon>Peronosporomycetes</taxon>
        <taxon>Albuginales</taxon>
        <taxon>Albuginaceae</taxon>
        <taxon>Albugo</taxon>
    </lineage>
</organism>
<gene>
    <name evidence="1" type="ORF">BN9_133400</name>
</gene>
<dbReference type="InParanoid" id="A0A024FXF5"/>